<dbReference type="SUPFAM" id="SSF56112">
    <property type="entry name" value="Protein kinase-like (PK-like)"/>
    <property type="match status" value="1"/>
</dbReference>
<dbReference type="RefSeq" id="WP_038296462.1">
    <property type="nucleotide sequence ID" value="NZ_JACJTA010000070.1"/>
</dbReference>
<dbReference type="Gene3D" id="1.10.510.10">
    <property type="entry name" value="Transferase(Phosphotransferase) domain 1"/>
    <property type="match status" value="1"/>
</dbReference>
<sequence length="291" mass="32268">MAWNPGQPLFGDRYIIERKLGEGGVGITYLAKNRRGELRVIKTLREQILNHPQWIPHQDQLRHDFRDEALRLALCRHPHVVQVENVFDEGNLPCMAMEYIEGEDLGKRITNKGALPEGEALQYIRQIGEALILVHEKGLLHRDLKPSNIMMRAGNIHLLSPTTGQLIRTLTGHSEWVNSIAISSDGQILASGSGDKTIKLWSMTTGKEIRTLTGHFGGVWCVAFSPDGQVLASGSGDRTIKLWEVATGKEIHSLTHFCGVTSITFTPDGNWLAAGDSGGNIKIWRSQLVVE</sequence>
<dbReference type="EMBL" id="JACJTA010000070">
    <property type="protein sequence ID" value="MBD2607687.1"/>
    <property type="molecule type" value="Genomic_DNA"/>
</dbReference>
<dbReference type="PRINTS" id="PR00320">
    <property type="entry name" value="GPROTEINBRPT"/>
</dbReference>
<feature type="repeat" description="WD" evidence="3">
    <location>
        <begin position="212"/>
        <end position="253"/>
    </location>
</feature>
<organism evidence="5 6">
    <name type="scientific">Scytonema hofmannii FACHB-248</name>
    <dbReference type="NCBI Taxonomy" id="1842502"/>
    <lineage>
        <taxon>Bacteria</taxon>
        <taxon>Bacillati</taxon>
        <taxon>Cyanobacteriota</taxon>
        <taxon>Cyanophyceae</taxon>
        <taxon>Nostocales</taxon>
        <taxon>Scytonemataceae</taxon>
        <taxon>Scytonema</taxon>
    </lineage>
</organism>
<dbReference type="InterPro" id="IPR015943">
    <property type="entry name" value="WD40/YVTN_repeat-like_dom_sf"/>
</dbReference>
<keyword evidence="1 3" id="KW-0853">WD repeat</keyword>
<dbReference type="PROSITE" id="PS50011">
    <property type="entry name" value="PROTEIN_KINASE_DOM"/>
    <property type="match status" value="1"/>
</dbReference>
<dbReference type="Gene3D" id="2.130.10.10">
    <property type="entry name" value="YVTN repeat-like/Quinoprotein amine dehydrogenase"/>
    <property type="match status" value="1"/>
</dbReference>
<accession>A0ABR8GWW8</accession>
<evidence type="ECO:0000259" key="4">
    <source>
        <dbReference type="PROSITE" id="PS50011"/>
    </source>
</evidence>
<keyword evidence="2" id="KW-0677">Repeat</keyword>
<evidence type="ECO:0000256" key="1">
    <source>
        <dbReference type="ARBA" id="ARBA00022574"/>
    </source>
</evidence>
<dbReference type="SMART" id="SM00320">
    <property type="entry name" value="WD40"/>
    <property type="match status" value="3"/>
</dbReference>
<feature type="repeat" description="WD" evidence="3">
    <location>
        <begin position="253"/>
        <end position="284"/>
    </location>
</feature>
<dbReference type="PANTHER" id="PTHR22847:SF637">
    <property type="entry name" value="WD REPEAT DOMAIN 5B"/>
    <property type="match status" value="1"/>
</dbReference>
<dbReference type="InterPro" id="IPR011009">
    <property type="entry name" value="Kinase-like_dom_sf"/>
</dbReference>
<proteinExistence type="predicted"/>
<feature type="domain" description="Protein kinase" evidence="4">
    <location>
        <begin position="14"/>
        <end position="291"/>
    </location>
</feature>
<dbReference type="PROSITE" id="PS50082">
    <property type="entry name" value="WD_REPEATS_2"/>
    <property type="match status" value="3"/>
</dbReference>
<evidence type="ECO:0000256" key="2">
    <source>
        <dbReference type="ARBA" id="ARBA00022737"/>
    </source>
</evidence>
<keyword evidence="5" id="KW-0808">Transferase</keyword>
<dbReference type="Pfam" id="PF00400">
    <property type="entry name" value="WD40"/>
    <property type="match status" value="3"/>
</dbReference>
<dbReference type="CDD" id="cd14014">
    <property type="entry name" value="STKc_PknB_like"/>
    <property type="match status" value="1"/>
</dbReference>
<comment type="caution">
    <text evidence="5">The sequence shown here is derived from an EMBL/GenBank/DDBJ whole genome shotgun (WGS) entry which is preliminary data.</text>
</comment>
<dbReference type="InterPro" id="IPR011047">
    <property type="entry name" value="Quinoprotein_ADH-like_sf"/>
</dbReference>
<evidence type="ECO:0000256" key="3">
    <source>
        <dbReference type="PROSITE-ProRule" id="PRU00221"/>
    </source>
</evidence>
<protein>
    <submittedName>
        <fullName evidence="5">Serine/threonine protein kinase</fullName>
    </submittedName>
</protein>
<gene>
    <name evidence="5" type="ORF">H6G81_24955</name>
</gene>
<dbReference type="InterPro" id="IPR020472">
    <property type="entry name" value="WD40_PAC1"/>
</dbReference>
<keyword evidence="5" id="KW-0723">Serine/threonine-protein kinase</keyword>
<evidence type="ECO:0000313" key="6">
    <source>
        <dbReference type="Proteomes" id="UP000660380"/>
    </source>
</evidence>
<dbReference type="InterPro" id="IPR019775">
    <property type="entry name" value="WD40_repeat_CS"/>
</dbReference>
<evidence type="ECO:0000313" key="5">
    <source>
        <dbReference type="EMBL" id="MBD2607687.1"/>
    </source>
</evidence>
<dbReference type="Proteomes" id="UP000660380">
    <property type="component" value="Unassembled WGS sequence"/>
</dbReference>
<name>A0ABR8GWW8_9CYAN</name>
<dbReference type="PROSITE" id="PS50294">
    <property type="entry name" value="WD_REPEATS_REGION"/>
    <property type="match status" value="3"/>
</dbReference>
<dbReference type="GO" id="GO:0004674">
    <property type="term" value="F:protein serine/threonine kinase activity"/>
    <property type="evidence" value="ECO:0007669"/>
    <property type="project" value="UniProtKB-KW"/>
</dbReference>
<dbReference type="SMART" id="SM00220">
    <property type="entry name" value="S_TKc"/>
    <property type="match status" value="1"/>
</dbReference>
<dbReference type="PANTHER" id="PTHR22847">
    <property type="entry name" value="WD40 REPEAT PROTEIN"/>
    <property type="match status" value="1"/>
</dbReference>
<dbReference type="PROSITE" id="PS00108">
    <property type="entry name" value="PROTEIN_KINASE_ST"/>
    <property type="match status" value="1"/>
</dbReference>
<dbReference type="InterPro" id="IPR008271">
    <property type="entry name" value="Ser/Thr_kinase_AS"/>
</dbReference>
<reference evidence="5 6" key="1">
    <citation type="journal article" date="2020" name="ISME J.">
        <title>Comparative genomics reveals insights into cyanobacterial evolution and habitat adaptation.</title>
        <authorList>
            <person name="Chen M.Y."/>
            <person name="Teng W.K."/>
            <person name="Zhao L."/>
            <person name="Hu C.X."/>
            <person name="Zhou Y.K."/>
            <person name="Han B.P."/>
            <person name="Song L.R."/>
            <person name="Shu W.S."/>
        </authorList>
    </citation>
    <scope>NUCLEOTIDE SEQUENCE [LARGE SCALE GENOMIC DNA]</scope>
    <source>
        <strain evidence="5 6">FACHB-248</strain>
    </source>
</reference>
<keyword evidence="5" id="KW-0418">Kinase</keyword>
<keyword evidence="6" id="KW-1185">Reference proteome</keyword>
<dbReference type="InterPro" id="IPR000719">
    <property type="entry name" value="Prot_kinase_dom"/>
</dbReference>
<dbReference type="SUPFAM" id="SSF50998">
    <property type="entry name" value="Quinoprotein alcohol dehydrogenase-like"/>
    <property type="match status" value="1"/>
</dbReference>
<dbReference type="Pfam" id="PF00069">
    <property type="entry name" value="Pkinase"/>
    <property type="match status" value="1"/>
</dbReference>
<dbReference type="PROSITE" id="PS00678">
    <property type="entry name" value="WD_REPEATS_1"/>
    <property type="match status" value="1"/>
</dbReference>
<dbReference type="InterPro" id="IPR001680">
    <property type="entry name" value="WD40_rpt"/>
</dbReference>
<dbReference type="CDD" id="cd00200">
    <property type="entry name" value="WD40"/>
    <property type="match status" value="1"/>
</dbReference>
<feature type="repeat" description="WD" evidence="3">
    <location>
        <begin position="170"/>
        <end position="211"/>
    </location>
</feature>